<dbReference type="PROSITE" id="PS00154">
    <property type="entry name" value="ATPASE_E1_E2"/>
    <property type="match status" value="1"/>
</dbReference>
<dbReference type="InterPro" id="IPR036412">
    <property type="entry name" value="HAD-like_sf"/>
</dbReference>
<evidence type="ECO:0000256" key="12">
    <source>
        <dbReference type="ARBA" id="ARBA00049360"/>
    </source>
</evidence>
<proteinExistence type="inferred from homology"/>
<dbReference type="NCBIfam" id="TIGR01494">
    <property type="entry name" value="ATPase_P-type"/>
    <property type="match status" value="2"/>
</dbReference>
<dbReference type="Pfam" id="PF13246">
    <property type="entry name" value="Cation_ATPase"/>
    <property type="match status" value="1"/>
</dbReference>
<feature type="transmembrane region" description="Helical" evidence="13">
    <location>
        <begin position="453"/>
        <end position="473"/>
    </location>
</feature>
<dbReference type="InterPro" id="IPR006544">
    <property type="entry name" value="P-type_TPase_V"/>
</dbReference>
<dbReference type="InterPro" id="IPR023299">
    <property type="entry name" value="ATPase_P-typ_cyto_dom_N"/>
</dbReference>
<dbReference type="SUPFAM" id="SSF81665">
    <property type="entry name" value="Calcium ATPase, transmembrane domain M"/>
    <property type="match status" value="1"/>
</dbReference>
<dbReference type="InterPro" id="IPR059000">
    <property type="entry name" value="ATPase_P-type_domA"/>
</dbReference>
<dbReference type="Pfam" id="PF12409">
    <property type="entry name" value="P5-ATPase"/>
    <property type="match status" value="1"/>
</dbReference>
<dbReference type="SFLD" id="SFLDG00002">
    <property type="entry name" value="C1.7:_P-type_atpase_like"/>
    <property type="match status" value="1"/>
</dbReference>
<keyword evidence="11 13" id="KW-0472">Membrane</keyword>
<dbReference type="Pfam" id="PF00122">
    <property type="entry name" value="E1-E2_ATPase"/>
    <property type="match status" value="1"/>
</dbReference>
<feature type="transmembrane region" description="Helical" evidence="13">
    <location>
        <begin position="1064"/>
        <end position="1084"/>
    </location>
</feature>
<dbReference type="FunFam" id="1.20.1110.10:FF:000023">
    <property type="entry name" value="Cation-transporting ATPase"/>
    <property type="match status" value="1"/>
</dbReference>
<evidence type="ECO:0000313" key="16">
    <source>
        <dbReference type="EMBL" id="CAG6691186.1"/>
    </source>
</evidence>
<dbReference type="GO" id="GO:0046872">
    <property type="term" value="F:metal ion binding"/>
    <property type="evidence" value="ECO:0007669"/>
    <property type="project" value="UniProtKB-UniRule"/>
</dbReference>
<dbReference type="PANTHER" id="PTHR45630">
    <property type="entry name" value="CATION-TRANSPORTING ATPASE-RELATED"/>
    <property type="match status" value="1"/>
</dbReference>
<dbReference type="GO" id="GO:0006874">
    <property type="term" value="P:intracellular calcium ion homeostasis"/>
    <property type="evidence" value="ECO:0007669"/>
    <property type="project" value="TreeGrafter"/>
</dbReference>
<feature type="transmembrane region" description="Helical" evidence="13">
    <location>
        <begin position="1032"/>
        <end position="1052"/>
    </location>
</feature>
<dbReference type="EMBL" id="HBUF01301398">
    <property type="protein sequence ID" value="CAG6691182.1"/>
    <property type="molecule type" value="Transcribed_RNA"/>
</dbReference>
<sequence>MSADTLIFDVEDYYNKTKHNGHMEDFHDKRKWLNRGEEDEMEIFGYRKCMAKCILTWILYLLTLGILRLVFHWYPQWQLYFTHQRCELLLSEKVLIVDIYENIFKSYFIKDVKSLSIPMFGIQENNNSEYPAKGTKSIRIYLCDGTSKEVTELKVINVKKLMYVWSDHCENFIKLVGLDKGLTNSQLHEFGGFTFEEEFMRGIVYGKNEINVPIQSIWALFVLEALNPFYIFQVFTLCVWFAEAYYYYTCAIIFMSVFGIVSSVIQTRQNQKSLHDTVNTVDKVTVKRSQVLYEEVPTTHLVPGDIIVIPKHGCTMACDATLLQGNCIVNESMLTGESVPVMKTALPSQNQYYNEKEDINHTLYCGTLVLQARYHGDDYLHAVVIRTGFQTAKGALVRSILYPPPADFKFDQDSYKFIWVLATIALCGSMFTIIMKSLRGMSLWDITIKSLDIITIVIPPALPATMTVGKLYALTRLKKHNISCINSRVINVSGSINCVCFDKTGTLTEDGLDMWGVVPLKDKRLDVPIKHIQDRNDFVLLKHGMATCHSLTLINGELSGDPLDLKMFESTGWKLEEPNLKEDSHYELPIPAIVRPPCGGSDTGIEIGLVHQYQFSSTLQRMSIITRQLGSEDLMVFCKGSPEMIQSLSKPDTIPENMVSILSEYTEQGYRVISMACRVLPLADFKHLNFMKRDDIEKDLEFLGLIILENRLKPQTEGVIKELKDAKVKVVMITGDNIQTAISVAKECGIIDPGETVVDVSVVPGGIKESPKVFYTVSGVSAIPTKAKKLNYSKTEEELGLESGAYKFAVTGKAWELIRDELPELIPRLIVKGAIFARMSSDQKQQLVLELQQLGYYVAMCGDGANDCGALRAAHAGISLSEAESSVASPFTSTVANISCVLRIIREGRAALVTSFGIFKFMVLYSLCEFFSTMILYTIDSNLTDFEFLYIDIALVFNFAFFFGRNHAFSGPLTADTPQSSLFSHVTLLSMLFQLILMVSMQIVSFVLVHKFAWFEPFVFTNATSYSCYENYAVFAISMFQYIILAITFSQGKPYRTPIYKNKLFTMSIFAMTLACIYITLYPANAVIQFLQLRFPPDIHFPLLILYLAIGNFVLSLFIENFVIQYLLMNKFKHWNNIKKCKYLAIEHDLDNTFSWPKLSKQAPVIMTSPSALSLCTTHESTKL</sequence>
<feature type="domain" description="P5B-type ATPase N-terminal" evidence="15">
    <location>
        <begin position="37"/>
        <end position="166"/>
    </location>
</feature>
<dbReference type="EMBL" id="HBUF01301396">
    <property type="protein sequence ID" value="CAG6691178.1"/>
    <property type="molecule type" value="Transcribed_RNA"/>
</dbReference>
<dbReference type="InterPro" id="IPR023214">
    <property type="entry name" value="HAD_sf"/>
</dbReference>
<reference evidence="16" key="1">
    <citation type="submission" date="2021-05" db="EMBL/GenBank/DDBJ databases">
        <authorList>
            <person name="Alioto T."/>
            <person name="Alioto T."/>
            <person name="Gomez Garrido J."/>
        </authorList>
    </citation>
    <scope>NUCLEOTIDE SEQUENCE</scope>
</reference>
<dbReference type="InterPro" id="IPR047819">
    <property type="entry name" value="P5A-ATPase_N"/>
</dbReference>
<dbReference type="Gene3D" id="2.70.150.10">
    <property type="entry name" value="Calcium-transporting ATPase, cytoplasmic transduction domain A"/>
    <property type="match status" value="1"/>
</dbReference>
<accession>A0A8D8TQB6</accession>
<comment type="similarity">
    <text evidence="2 13">Belongs to the cation transport ATPase (P-type) (TC 3.A.3) family. Type V subfamily.</text>
</comment>
<keyword evidence="8 13" id="KW-0460">Magnesium</keyword>
<feature type="transmembrane region" description="Helical" evidence="13">
    <location>
        <begin position="417"/>
        <end position="438"/>
    </location>
</feature>
<keyword evidence="5 13" id="KW-0479">Metal-binding</keyword>
<dbReference type="SFLD" id="SFLDF00027">
    <property type="entry name" value="p-type_atpase"/>
    <property type="match status" value="1"/>
</dbReference>
<dbReference type="Gene3D" id="3.40.1110.10">
    <property type="entry name" value="Calcium-transporting ATPase, cytoplasmic domain N"/>
    <property type="match status" value="1"/>
</dbReference>
<dbReference type="SUPFAM" id="SSF56784">
    <property type="entry name" value="HAD-like"/>
    <property type="match status" value="1"/>
</dbReference>
<dbReference type="EMBL" id="HBUF01301401">
    <property type="protein sequence ID" value="CAG6691186.1"/>
    <property type="molecule type" value="Transcribed_RNA"/>
</dbReference>
<dbReference type="PRINTS" id="PR00121">
    <property type="entry name" value="NAKATPASE"/>
</dbReference>
<evidence type="ECO:0000256" key="5">
    <source>
        <dbReference type="ARBA" id="ARBA00022723"/>
    </source>
</evidence>
<dbReference type="AlphaFoldDB" id="A0A8D8TQB6"/>
<feature type="transmembrane region" description="Helical" evidence="13">
    <location>
        <begin position="245"/>
        <end position="265"/>
    </location>
</feature>
<organism evidence="16">
    <name type="scientific">Cacopsylla melanoneura</name>
    <dbReference type="NCBI Taxonomy" id="428564"/>
    <lineage>
        <taxon>Eukaryota</taxon>
        <taxon>Metazoa</taxon>
        <taxon>Ecdysozoa</taxon>
        <taxon>Arthropoda</taxon>
        <taxon>Hexapoda</taxon>
        <taxon>Insecta</taxon>
        <taxon>Pterygota</taxon>
        <taxon>Neoptera</taxon>
        <taxon>Paraneoptera</taxon>
        <taxon>Hemiptera</taxon>
        <taxon>Sternorrhyncha</taxon>
        <taxon>Psylloidea</taxon>
        <taxon>Psyllidae</taxon>
        <taxon>Psyllinae</taxon>
        <taxon>Cacopsylla</taxon>
    </lineage>
</organism>
<evidence type="ECO:0000256" key="3">
    <source>
        <dbReference type="ARBA" id="ARBA00022553"/>
    </source>
</evidence>
<evidence type="ECO:0000256" key="10">
    <source>
        <dbReference type="ARBA" id="ARBA00022989"/>
    </source>
</evidence>
<protein>
    <recommendedName>
        <fullName evidence="13">Cation-transporting ATPase</fullName>
        <ecNumber evidence="13">7.2.2.-</ecNumber>
    </recommendedName>
</protein>
<evidence type="ECO:0000256" key="8">
    <source>
        <dbReference type="ARBA" id="ARBA00022842"/>
    </source>
</evidence>
<feature type="transmembrane region" description="Helical" evidence="13">
    <location>
        <begin position="217"/>
        <end position="239"/>
    </location>
</feature>
<feature type="transmembrane region" description="Helical" evidence="13">
    <location>
        <begin position="54"/>
        <end position="74"/>
    </location>
</feature>
<keyword evidence="6 13" id="KW-0547">Nucleotide-binding</keyword>
<name>A0A8D8TQB6_9HEMI</name>
<feature type="transmembrane region" description="Helical" evidence="13">
    <location>
        <begin position="1104"/>
        <end position="1129"/>
    </location>
</feature>
<dbReference type="GO" id="GO:0005524">
    <property type="term" value="F:ATP binding"/>
    <property type="evidence" value="ECO:0007669"/>
    <property type="project" value="UniProtKB-UniRule"/>
</dbReference>
<evidence type="ECO:0000256" key="4">
    <source>
        <dbReference type="ARBA" id="ARBA00022692"/>
    </source>
</evidence>
<dbReference type="InterPro" id="IPR044492">
    <property type="entry name" value="P_typ_ATPase_HD_dom"/>
</dbReference>
<dbReference type="GO" id="GO:0016887">
    <property type="term" value="F:ATP hydrolysis activity"/>
    <property type="evidence" value="ECO:0007669"/>
    <property type="project" value="InterPro"/>
</dbReference>
<evidence type="ECO:0000256" key="13">
    <source>
        <dbReference type="RuleBase" id="RU362082"/>
    </source>
</evidence>
<evidence type="ECO:0000256" key="9">
    <source>
        <dbReference type="ARBA" id="ARBA00022967"/>
    </source>
</evidence>
<keyword evidence="3" id="KW-0597">Phosphoprotein</keyword>
<dbReference type="PANTHER" id="PTHR45630:SF8">
    <property type="entry name" value="CATION-TRANSPORTING ATPASE"/>
    <property type="match status" value="1"/>
</dbReference>
<evidence type="ECO:0000256" key="2">
    <source>
        <dbReference type="ARBA" id="ARBA00006000"/>
    </source>
</evidence>
<dbReference type="EMBL" id="HBUF01301399">
    <property type="protein sequence ID" value="CAG6691183.1"/>
    <property type="molecule type" value="Transcribed_RNA"/>
</dbReference>
<feature type="domain" description="P-type ATPase A" evidence="14">
    <location>
        <begin position="282"/>
        <end position="400"/>
    </location>
</feature>
<dbReference type="GO" id="GO:0016020">
    <property type="term" value="C:membrane"/>
    <property type="evidence" value="ECO:0007669"/>
    <property type="project" value="UniProtKB-SubCell"/>
</dbReference>
<dbReference type="SUPFAM" id="SSF81653">
    <property type="entry name" value="Calcium ATPase, transduction domain A"/>
    <property type="match status" value="1"/>
</dbReference>
<feature type="transmembrane region" description="Helical" evidence="13">
    <location>
        <begin position="986"/>
        <end position="1012"/>
    </location>
</feature>
<dbReference type="PRINTS" id="PR00119">
    <property type="entry name" value="CATATPASE"/>
</dbReference>
<dbReference type="Gene3D" id="3.40.50.1000">
    <property type="entry name" value="HAD superfamily/HAD-like"/>
    <property type="match status" value="1"/>
</dbReference>
<dbReference type="InterPro" id="IPR018303">
    <property type="entry name" value="ATPase_P-typ_P_site"/>
</dbReference>
<dbReference type="Gene3D" id="1.20.1110.10">
    <property type="entry name" value="Calcium-transporting ATPase, transmembrane domain"/>
    <property type="match status" value="1"/>
</dbReference>
<dbReference type="EMBL" id="HBUF01301397">
    <property type="protein sequence ID" value="CAG6691180.1"/>
    <property type="molecule type" value="Transcribed_RNA"/>
</dbReference>
<evidence type="ECO:0000259" key="14">
    <source>
        <dbReference type="Pfam" id="PF00122"/>
    </source>
</evidence>
<feature type="transmembrane region" description="Helical" evidence="13">
    <location>
        <begin position="912"/>
        <end position="936"/>
    </location>
</feature>
<dbReference type="EC" id="7.2.2.-" evidence="13"/>
<keyword evidence="9 13" id="KW-1278">Translocase</keyword>
<dbReference type="GO" id="GO:0015203">
    <property type="term" value="F:polyamine transmembrane transporter activity"/>
    <property type="evidence" value="ECO:0007669"/>
    <property type="project" value="TreeGrafter"/>
</dbReference>
<evidence type="ECO:0000259" key="15">
    <source>
        <dbReference type="Pfam" id="PF12409"/>
    </source>
</evidence>
<keyword evidence="10 13" id="KW-1133">Transmembrane helix</keyword>
<evidence type="ECO:0000256" key="7">
    <source>
        <dbReference type="ARBA" id="ARBA00022840"/>
    </source>
</evidence>
<dbReference type="InterPro" id="IPR008250">
    <property type="entry name" value="ATPase_P-typ_transduc_dom_A_sf"/>
</dbReference>
<evidence type="ECO:0000256" key="11">
    <source>
        <dbReference type="ARBA" id="ARBA00023136"/>
    </source>
</evidence>
<dbReference type="InterPro" id="IPR001757">
    <property type="entry name" value="P_typ_ATPase"/>
</dbReference>
<dbReference type="GO" id="GO:0140358">
    <property type="term" value="F:P-type transmembrane transporter activity"/>
    <property type="evidence" value="ECO:0007669"/>
    <property type="project" value="InterPro"/>
</dbReference>
<keyword evidence="7 13" id="KW-0067">ATP-binding</keyword>
<evidence type="ECO:0000256" key="1">
    <source>
        <dbReference type="ARBA" id="ARBA00004141"/>
    </source>
</evidence>
<comment type="catalytic activity">
    <reaction evidence="12 13">
        <text>ATP + H2O = ADP + phosphate + H(+)</text>
        <dbReference type="Rhea" id="RHEA:13065"/>
        <dbReference type="ChEBI" id="CHEBI:15377"/>
        <dbReference type="ChEBI" id="CHEBI:15378"/>
        <dbReference type="ChEBI" id="CHEBI:30616"/>
        <dbReference type="ChEBI" id="CHEBI:43474"/>
        <dbReference type="ChEBI" id="CHEBI:456216"/>
    </reaction>
</comment>
<feature type="transmembrane region" description="Helical" evidence="13">
    <location>
        <begin position="948"/>
        <end position="965"/>
    </location>
</feature>
<dbReference type="SFLD" id="SFLDS00003">
    <property type="entry name" value="Haloacid_Dehalogenase"/>
    <property type="match status" value="1"/>
</dbReference>
<dbReference type="FunFam" id="3.40.50.1000:FF:000068">
    <property type="entry name" value="Cation-transporting ATPase"/>
    <property type="match status" value="1"/>
</dbReference>
<comment type="subcellular location">
    <subcellularLocation>
        <location evidence="1 13">Membrane</location>
        <topology evidence="1 13">Multi-pass membrane protein</topology>
    </subcellularLocation>
</comment>
<dbReference type="GO" id="GO:0019829">
    <property type="term" value="F:ATPase-coupled monoatomic cation transmembrane transporter activity"/>
    <property type="evidence" value="ECO:0007669"/>
    <property type="project" value="UniProtKB-UniRule"/>
</dbReference>
<keyword evidence="4 13" id="KW-0812">Transmembrane</keyword>
<dbReference type="InterPro" id="IPR023298">
    <property type="entry name" value="ATPase_P-typ_TM_dom_sf"/>
</dbReference>
<dbReference type="NCBIfam" id="TIGR01657">
    <property type="entry name" value="P-ATPase-V"/>
    <property type="match status" value="1"/>
</dbReference>
<dbReference type="SUPFAM" id="SSF81660">
    <property type="entry name" value="Metal cation-transporting ATPase, ATP-binding domain N"/>
    <property type="match status" value="1"/>
</dbReference>
<evidence type="ECO:0000256" key="6">
    <source>
        <dbReference type="ARBA" id="ARBA00022741"/>
    </source>
</evidence>